<keyword evidence="1" id="KW-0175">Coiled coil</keyword>
<dbReference type="PANTHER" id="PTHR32046:SF11">
    <property type="entry name" value="IMMUNE-ASSOCIATED NUCLEOTIDE-BINDING PROTEIN 10-LIKE"/>
    <property type="match status" value="1"/>
</dbReference>
<dbReference type="InterPro" id="IPR027417">
    <property type="entry name" value="P-loop_NTPase"/>
</dbReference>
<dbReference type="AlphaFoldDB" id="A0A8K0DJ72"/>
<evidence type="ECO:0000259" key="2">
    <source>
        <dbReference type="Pfam" id="PF26633"/>
    </source>
</evidence>
<proteinExistence type="predicted"/>
<protein>
    <recommendedName>
        <fullName evidence="2">DUF8206 domain-containing protein</fullName>
    </recommendedName>
</protein>
<evidence type="ECO:0000256" key="1">
    <source>
        <dbReference type="SAM" id="Coils"/>
    </source>
</evidence>
<dbReference type="EMBL" id="VTPC01000812">
    <property type="protein sequence ID" value="KAF2904237.1"/>
    <property type="molecule type" value="Genomic_DNA"/>
</dbReference>
<dbReference type="OrthoDB" id="2386367at2759"/>
<name>A0A8K0DJ72_IGNLU</name>
<dbReference type="Proteomes" id="UP000801492">
    <property type="component" value="Unassembled WGS sequence"/>
</dbReference>
<reference evidence="3" key="1">
    <citation type="submission" date="2019-08" db="EMBL/GenBank/DDBJ databases">
        <title>The genome of the North American firefly Photinus pyralis.</title>
        <authorList>
            <consortium name="Photinus pyralis genome working group"/>
            <person name="Fallon T.R."/>
            <person name="Sander Lower S.E."/>
            <person name="Weng J.-K."/>
        </authorList>
    </citation>
    <scope>NUCLEOTIDE SEQUENCE</scope>
    <source>
        <strain evidence="3">TRF0915ILg1</strain>
        <tissue evidence="3">Whole body</tissue>
    </source>
</reference>
<comment type="caution">
    <text evidence="3">The sequence shown here is derived from an EMBL/GenBank/DDBJ whole genome shotgun (WGS) entry which is preliminary data.</text>
</comment>
<keyword evidence="4" id="KW-1185">Reference proteome</keyword>
<dbReference type="Pfam" id="PF26633">
    <property type="entry name" value="DUF8206"/>
    <property type="match status" value="1"/>
</dbReference>
<dbReference type="PROSITE" id="PS00675">
    <property type="entry name" value="SIGMA54_INTERACT_1"/>
    <property type="match status" value="1"/>
</dbReference>
<dbReference type="InterPro" id="IPR058519">
    <property type="entry name" value="DUF8206"/>
</dbReference>
<evidence type="ECO:0000313" key="3">
    <source>
        <dbReference type="EMBL" id="KAF2904237.1"/>
    </source>
</evidence>
<feature type="coiled-coil region" evidence="1">
    <location>
        <begin position="517"/>
        <end position="544"/>
    </location>
</feature>
<feature type="coiled-coil region" evidence="1">
    <location>
        <begin position="440"/>
        <end position="474"/>
    </location>
</feature>
<accession>A0A8K0DJ72</accession>
<gene>
    <name evidence="3" type="ORF">ILUMI_01933</name>
</gene>
<evidence type="ECO:0000313" key="4">
    <source>
        <dbReference type="Proteomes" id="UP000801492"/>
    </source>
</evidence>
<feature type="domain" description="DUF8206" evidence="2">
    <location>
        <begin position="346"/>
        <end position="423"/>
    </location>
</feature>
<sequence length="626" mass="72243">MLAITEADTSIAVRDPQTKKEFIILLLGETGVGKSTFINAFANYLTYSNLSEAVNDELISLIPSKFTFTDENYEERTIRIGQCENESEKLGTSSTQNAKSYVFPLDEIRIRLIDTPGIGDTRGAKQDNINFDNLLTYLAEFKEIHAICILLKPNNARITVMFEYCIKQLLSRLEKSASQNIVFLFTNSRGTFYRPGDTLPPLREVLEETQNKPPHVKIQLDKRNIYCIDNEAFRFLVAARFGIQFSERETDDFASSWKISSEECWRLLTYITQLPPHKIQNTLSINESRRLIFQLSRPLADIASLIQINVTQMERQEKLLNLHADDVEKLKENLLVPVANIRVEGLNHPRTVCTNLQCCQVFQVNGNKTYHYKQVCHDPCRLKEVPKEIVGSPELVRCYAMNSQQHCNYCGCSYLKHMHIYYQSFIYEDNIVDDNVRSQITTKENAKRAAENLIRKIKQRRAEYEKEQDIIIKNTAKFAHFLQNNAIVAYNDAYESYLEYLIDREKSLGVSCDKVNIQTLQNMLQQYIQEKNALDHALELAKRSNLATIPYITPKDVENAIDLLYKLPHCGSKIKELFDKQNRAKGVERYIEREVNFKPTKRSSRVRELVSSLTEKFSTALANIFS</sequence>
<dbReference type="Gene3D" id="3.40.50.300">
    <property type="entry name" value="P-loop containing nucleotide triphosphate hydrolases"/>
    <property type="match status" value="1"/>
</dbReference>
<dbReference type="PANTHER" id="PTHR32046">
    <property type="entry name" value="G DOMAIN-CONTAINING PROTEIN"/>
    <property type="match status" value="1"/>
</dbReference>
<dbReference type="CDD" id="cd00882">
    <property type="entry name" value="Ras_like_GTPase"/>
    <property type="match status" value="1"/>
</dbReference>
<organism evidence="3 4">
    <name type="scientific">Ignelater luminosus</name>
    <name type="common">Cucubano</name>
    <name type="synonym">Pyrophorus luminosus</name>
    <dbReference type="NCBI Taxonomy" id="2038154"/>
    <lineage>
        <taxon>Eukaryota</taxon>
        <taxon>Metazoa</taxon>
        <taxon>Ecdysozoa</taxon>
        <taxon>Arthropoda</taxon>
        <taxon>Hexapoda</taxon>
        <taxon>Insecta</taxon>
        <taxon>Pterygota</taxon>
        <taxon>Neoptera</taxon>
        <taxon>Endopterygota</taxon>
        <taxon>Coleoptera</taxon>
        <taxon>Polyphaga</taxon>
        <taxon>Elateriformia</taxon>
        <taxon>Elateroidea</taxon>
        <taxon>Elateridae</taxon>
        <taxon>Agrypninae</taxon>
        <taxon>Pyrophorini</taxon>
        <taxon>Ignelater</taxon>
    </lineage>
</organism>
<dbReference type="SUPFAM" id="SSF52540">
    <property type="entry name" value="P-loop containing nucleoside triphosphate hydrolases"/>
    <property type="match status" value="1"/>
</dbReference>
<dbReference type="InterPro" id="IPR025662">
    <property type="entry name" value="Sigma_54_int_dom_ATP-bd_1"/>
</dbReference>